<comment type="caution">
    <text evidence="2">The sequence shown here is derived from an EMBL/GenBank/DDBJ whole genome shotgun (WGS) entry which is preliminary data.</text>
</comment>
<dbReference type="Proteomes" id="UP001628156">
    <property type="component" value="Unassembled WGS sequence"/>
</dbReference>
<feature type="transmembrane region" description="Helical" evidence="1">
    <location>
        <begin position="117"/>
        <end position="142"/>
    </location>
</feature>
<reference evidence="2 3" key="1">
    <citation type="journal article" date="2019" name="PLoS Negl. Trop. Dis.">
        <title>Whole genome sequencing of Entamoeba nuttalli reveals mammalian host-related molecular signatures and a novel octapeptide-repeat surface protein.</title>
        <authorList>
            <person name="Tanaka M."/>
            <person name="Makiuchi T."/>
            <person name="Komiyama T."/>
            <person name="Shiina T."/>
            <person name="Osaki K."/>
            <person name="Tachibana H."/>
        </authorList>
    </citation>
    <scope>NUCLEOTIDE SEQUENCE [LARGE SCALE GENOMIC DNA]</scope>
    <source>
        <strain evidence="2 3">P19-061405</strain>
    </source>
</reference>
<dbReference type="EMBL" id="BAAFRS010000061">
    <property type="protein sequence ID" value="GAB1220887.1"/>
    <property type="molecule type" value="Genomic_DNA"/>
</dbReference>
<protein>
    <recommendedName>
        <fullName evidence="4">PRA1 family protein</fullName>
    </recommendedName>
</protein>
<feature type="transmembrane region" description="Helical" evidence="1">
    <location>
        <begin position="63"/>
        <end position="81"/>
    </location>
</feature>
<evidence type="ECO:0000256" key="1">
    <source>
        <dbReference type="SAM" id="Phobius"/>
    </source>
</evidence>
<keyword evidence="3" id="KW-1185">Reference proteome</keyword>
<accession>A0ABQ0DDE4</accession>
<proteinExistence type="predicted"/>
<evidence type="ECO:0000313" key="3">
    <source>
        <dbReference type="Proteomes" id="UP001628156"/>
    </source>
</evidence>
<organism evidence="2 3">
    <name type="scientific">Entamoeba nuttalli</name>
    <dbReference type="NCBI Taxonomy" id="412467"/>
    <lineage>
        <taxon>Eukaryota</taxon>
        <taxon>Amoebozoa</taxon>
        <taxon>Evosea</taxon>
        <taxon>Archamoebae</taxon>
        <taxon>Mastigamoebida</taxon>
        <taxon>Entamoebidae</taxon>
        <taxon>Entamoeba</taxon>
    </lineage>
</organism>
<keyword evidence="1" id="KW-0472">Membrane</keyword>
<sequence>MDQQETTQTNYSRVSNDVLEDITTTLNKDLFNEQFDLKTFIGNITSYSVPMDIESRYENNIRTYIKIYIFIYFIIFIPSLFIGSWKFFIMESLFNTLLFFSIPKLKHSSLFQMKPTILSIIYVFIIFILCLFTNKLFIWLLFTIAVSGSTLHSITRIHMEEVLLTSL</sequence>
<evidence type="ECO:0008006" key="4">
    <source>
        <dbReference type="Google" id="ProtNLM"/>
    </source>
</evidence>
<gene>
    <name evidence="2" type="ORF">ENUP19_0061G0029</name>
</gene>
<name>A0ABQ0DDE4_9EUKA</name>
<keyword evidence="1" id="KW-1133">Transmembrane helix</keyword>
<keyword evidence="1" id="KW-0812">Transmembrane</keyword>
<evidence type="ECO:0000313" key="2">
    <source>
        <dbReference type="EMBL" id="GAB1220887.1"/>
    </source>
</evidence>